<proteinExistence type="predicted"/>
<dbReference type="Pfam" id="PF21834">
    <property type="entry name" value="DUF6894"/>
    <property type="match status" value="1"/>
</dbReference>
<accession>A0ABX0XN03</accession>
<evidence type="ECO:0000313" key="2">
    <source>
        <dbReference type="EMBL" id="NJC34624.1"/>
    </source>
</evidence>
<dbReference type="Proteomes" id="UP000734218">
    <property type="component" value="Unassembled WGS sequence"/>
</dbReference>
<name>A0ABX0XN03_9SPHN</name>
<keyword evidence="3" id="KW-1185">Reference proteome</keyword>
<comment type="caution">
    <text evidence="2">The sequence shown here is derived from an EMBL/GenBank/DDBJ whole genome shotgun (WGS) entry which is preliminary data.</text>
</comment>
<protein>
    <recommendedName>
        <fullName evidence="1">DUF6894 domain-containing protein</fullName>
    </recommendedName>
</protein>
<organism evidence="2 3">
    <name type="scientific">Sphingomonas jejuensis</name>
    <dbReference type="NCBI Taxonomy" id="904715"/>
    <lineage>
        <taxon>Bacteria</taxon>
        <taxon>Pseudomonadati</taxon>
        <taxon>Pseudomonadota</taxon>
        <taxon>Alphaproteobacteria</taxon>
        <taxon>Sphingomonadales</taxon>
        <taxon>Sphingomonadaceae</taxon>
        <taxon>Sphingomonas</taxon>
    </lineage>
</organism>
<evidence type="ECO:0000259" key="1">
    <source>
        <dbReference type="Pfam" id="PF21834"/>
    </source>
</evidence>
<evidence type="ECO:0000313" key="3">
    <source>
        <dbReference type="Proteomes" id="UP000734218"/>
    </source>
</evidence>
<gene>
    <name evidence="2" type="ORF">GGR88_002138</name>
</gene>
<dbReference type="InterPro" id="IPR054189">
    <property type="entry name" value="DUF6894"/>
</dbReference>
<dbReference type="EMBL" id="JAATJE010000002">
    <property type="protein sequence ID" value="NJC34624.1"/>
    <property type="molecule type" value="Genomic_DNA"/>
</dbReference>
<sequence>MQRFYMHVHNGFGSVLDEEGLMLLDIDAAVRCAIDNIRSIVGEEARSGCVDLRG</sequence>
<dbReference type="RefSeq" id="WP_167954775.1">
    <property type="nucleotide sequence ID" value="NZ_JAATJE010000002.1"/>
</dbReference>
<reference evidence="2 3" key="1">
    <citation type="submission" date="2020-03" db="EMBL/GenBank/DDBJ databases">
        <title>Genomic Encyclopedia of Type Strains, Phase IV (KMG-IV): sequencing the most valuable type-strain genomes for metagenomic binning, comparative biology and taxonomic classification.</title>
        <authorList>
            <person name="Goeker M."/>
        </authorList>
    </citation>
    <scope>NUCLEOTIDE SEQUENCE [LARGE SCALE GENOMIC DNA]</scope>
    <source>
        <strain evidence="2 3">DSM 27651</strain>
    </source>
</reference>
<feature type="domain" description="DUF6894" evidence="1">
    <location>
        <begin position="3"/>
        <end position="50"/>
    </location>
</feature>